<gene>
    <name evidence="1" type="ORF">LCGC14_3032990</name>
</gene>
<name>A0A0F8WRM3_9ZZZZ</name>
<dbReference type="AlphaFoldDB" id="A0A0F8WRM3"/>
<organism evidence="1">
    <name type="scientific">marine sediment metagenome</name>
    <dbReference type="NCBI Taxonomy" id="412755"/>
    <lineage>
        <taxon>unclassified sequences</taxon>
        <taxon>metagenomes</taxon>
        <taxon>ecological metagenomes</taxon>
    </lineage>
</organism>
<proteinExistence type="predicted"/>
<evidence type="ECO:0000313" key="1">
    <source>
        <dbReference type="EMBL" id="KKK59577.1"/>
    </source>
</evidence>
<dbReference type="EMBL" id="LAZR01063403">
    <property type="protein sequence ID" value="KKK59577.1"/>
    <property type="molecule type" value="Genomic_DNA"/>
</dbReference>
<comment type="caution">
    <text evidence="1">The sequence shown here is derived from an EMBL/GenBank/DDBJ whole genome shotgun (WGS) entry which is preliminary data.</text>
</comment>
<protein>
    <submittedName>
        <fullName evidence="1">Uncharacterized protein</fullName>
    </submittedName>
</protein>
<reference evidence="1" key="1">
    <citation type="journal article" date="2015" name="Nature">
        <title>Complex archaea that bridge the gap between prokaryotes and eukaryotes.</title>
        <authorList>
            <person name="Spang A."/>
            <person name="Saw J.H."/>
            <person name="Jorgensen S.L."/>
            <person name="Zaremba-Niedzwiedzka K."/>
            <person name="Martijn J."/>
            <person name="Lind A.E."/>
            <person name="van Eijk R."/>
            <person name="Schleper C."/>
            <person name="Guy L."/>
            <person name="Ettema T.J."/>
        </authorList>
    </citation>
    <scope>NUCLEOTIDE SEQUENCE</scope>
</reference>
<feature type="non-terminal residue" evidence="1">
    <location>
        <position position="131"/>
    </location>
</feature>
<accession>A0A0F8WRM3</accession>
<sequence>MYGTNNPIDGVVLKVLLRKVREIRRSTGISIPFPEDSKSLMDSVLQAVISDSQAAAKRRNAKQLTFDFGEIDEVRQKELIATKAIEAAADRETASRTIFAQHVIKANEIEEDLKQADEAIGNPETVEAFVT</sequence>